<reference evidence="1 2" key="1">
    <citation type="journal article" date="2021" name="BMC Genomics">
        <title>Datura genome reveals duplications of psychoactive alkaloid biosynthetic genes and high mutation rate following tissue culture.</title>
        <authorList>
            <person name="Rajewski A."/>
            <person name="Carter-House D."/>
            <person name="Stajich J."/>
            <person name="Litt A."/>
        </authorList>
    </citation>
    <scope>NUCLEOTIDE SEQUENCE [LARGE SCALE GENOMIC DNA]</scope>
    <source>
        <strain evidence="1">AR-01</strain>
    </source>
</reference>
<keyword evidence="2" id="KW-1185">Reference proteome</keyword>
<gene>
    <name evidence="1" type="ORF">HAX54_034286</name>
</gene>
<dbReference type="Proteomes" id="UP000823775">
    <property type="component" value="Unassembled WGS sequence"/>
</dbReference>
<evidence type="ECO:0000313" key="1">
    <source>
        <dbReference type="EMBL" id="MCD7457129.1"/>
    </source>
</evidence>
<accession>A0ABS8SEB5</accession>
<dbReference type="EMBL" id="JACEIK010000442">
    <property type="protein sequence ID" value="MCD7457129.1"/>
    <property type="molecule type" value="Genomic_DNA"/>
</dbReference>
<sequence>MGPIHVRSLYPQAPLLGWASIDALTRGLVRSSRRVLEIGYILPILTGLPPSLKALAGTSPQQTAKPCASHSLGASSPPNSLQIFSAYLDGISREYGANGRLNLKPIFPDLVDALGNPLDIYKYLTVNCIQHTATVNVGPSLYITDDLRPNPLSIQGEGYTFVSPRQINILYNLYLVELHQRQISDRSSFPTESSQNMSSQLQHEQDSAIIRQQNNTELMDAHETTTPGATIENFTGNMETDVSSR</sequence>
<protein>
    <submittedName>
        <fullName evidence="1">Uncharacterized protein</fullName>
    </submittedName>
</protein>
<proteinExistence type="predicted"/>
<name>A0ABS8SEB5_DATST</name>
<organism evidence="1 2">
    <name type="scientific">Datura stramonium</name>
    <name type="common">Jimsonweed</name>
    <name type="synonym">Common thornapple</name>
    <dbReference type="NCBI Taxonomy" id="4076"/>
    <lineage>
        <taxon>Eukaryota</taxon>
        <taxon>Viridiplantae</taxon>
        <taxon>Streptophyta</taxon>
        <taxon>Embryophyta</taxon>
        <taxon>Tracheophyta</taxon>
        <taxon>Spermatophyta</taxon>
        <taxon>Magnoliopsida</taxon>
        <taxon>eudicotyledons</taxon>
        <taxon>Gunneridae</taxon>
        <taxon>Pentapetalae</taxon>
        <taxon>asterids</taxon>
        <taxon>lamiids</taxon>
        <taxon>Solanales</taxon>
        <taxon>Solanaceae</taxon>
        <taxon>Solanoideae</taxon>
        <taxon>Datureae</taxon>
        <taxon>Datura</taxon>
    </lineage>
</organism>
<comment type="caution">
    <text evidence="1">The sequence shown here is derived from an EMBL/GenBank/DDBJ whole genome shotgun (WGS) entry which is preliminary data.</text>
</comment>
<evidence type="ECO:0000313" key="2">
    <source>
        <dbReference type="Proteomes" id="UP000823775"/>
    </source>
</evidence>